<dbReference type="Proteomes" id="UP000595046">
    <property type="component" value="Chromosome"/>
</dbReference>
<comment type="similarity">
    <text evidence="1">Belongs to the CdaR family.</text>
</comment>
<evidence type="ECO:0000259" key="2">
    <source>
        <dbReference type="Pfam" id="PF05651"/>
    </source>
</evidence>
<dbReference type="InterPro" id="IPR051448">
    <property type="entry name" value="CdaR-like_regulators"/>
</dbReference>
<dbReference type="PANTHER" id="PTHR33744">
    <property type="entry name" value="CARBOHYDRATE DIACID REGULATOR"/>
    <property type="match status" value="1"/>
</dbReference>
<dbReference type="Gene3D" id="1.10.10.2840">
    <property type="entry name" value="PucR C-terminal helix-turn-helix domain"/>
    <property type="match status" value="1"/>
</dbReference>
<dbReference type="AlphaFoldDB" id="A0A7T1T7T7"/>
<protein>
    <recommendedName>
        <fullName evidence="7">Sugar diacid utilization regulator</fullName>
    </recommendedName>
</protein>
<name>A0A7T1T7T7_9ACTN</name>
<dbReference type="Pfam" id="PF17853">
    <property type="entry name" value="GGDEF_2"/>
    <property type="match status" value="1"/>
</dbReference>
<evidence type="ECO:0000259" key="4">
    <source>
        <dbReference type="Pfam" id="PF17853"/>
    </source>
</evidence>
<feature type="domain" description="Putative sugar diacid recognition" evidence="2">
    <location>
        <begin position="10"/>
        <end position="142"/>
    </location>
</feature>
<dbReference type="RefSeq" id="WP_197351765.1">
    <property type="nucleotide sequence ID" value="NZ_CP048882.1"/>
</dbReference>
<dbReference type="Pfam" id="PF05651">
    <property type="entry name" value="Diacid_rec"/>
    <property type="match status" value="1"/>
</dbReference>
<evidence type="ECO:0000256" key="1">
    <source>
        <dbReference type="ARBA" id="ARBA00006754"/>
    </source>
</evidence>
<evidence type="ECO:0008006" key="7">
    <source>
        <dbReference type="Google" id="ProtNLM"/>
    </source>
</evidence>
<dbReference type="InterPro" id="IPR042070">
    <property type="entry name" value="PucR_C-HTH_sf"/>
</dbReference>
<feature type="domain" description="PucR C-terminal helix-turn-helix" evidence="3">
    <location>
        <begin position="330"/>
        <end position="387"/>
    </location>
</feature>
<feature type="domain" description="CdaR GGDEF-like" evidence="4">
    <location>
        <begin position="153"/>
        <end position="281"/>
    </location>
</feature>
<evidence type="ECO:0000259" key="3">
    <source>
        <dbReference type="Pfam" id="PF13556"/>
    </source>
</evidence>
<gene>
    <name evidence="5" type="ORF">G4Z16_17930</name>
</gene>
<dbReference type="KEGG" id="sbat:G4Z16_17930"/>
<dbReference type="PANTHER" id="PTHR33744:SF15">
    <property type="entry name" value="CARBOHYDRATE DIACID REGULATOR"/>
    <property type="match status" value="1"/>
</dbReference>
<dbReference type="EMBL" id="CP048882">
    <property type="protein sequence ID" value="QPP07971.1"/>
    <property type="molecule type" value="Genomic_DNA"/>
</dbReference>
<dbReference type="Pfam" id="PF13556">
    <property type="entry name" value="HTH_30"/>
    <property type="match status" value="1"/>
</dbReference>
<evidence type="ECO:0000313" key="5">
    <source>
        <dbReference type="EMBL" id="QPP07971.1"/>
    </source>
</evidence>
<accession>A0A7T1T7T7</accession>
<keyword evidence="6" id="KW-1185">Reference proteome</keyword>
<dbReference type="InterPro" id="IPR041522">
    <property type="entry name" value="CdaR_GGDEF"/>
</dbReference>
<sequence length="397" mass="44067">MVERSRTPVLTAELAQEIASETGSVVGFQVLITDRDGTVIGAGDPLRVGSVHEASKEVLRTQAPAWHTAEQAKRLKGVRPGITLPLVIDGTAIGTVAIAGSPRRVRQFGLVVRRQTEILLEQAVIIKSRMLREHAMQDLLRDIVFFDPEVMEPEALELRAAELGFDPDIRRAVLLAKFDPISEASAELGPVRPLRIVREVFDAVQDVTVELTSGRIVILHSMPQDRTRSDAIDLLTQRAETLCENLENQAALTAQVGISAVTSGFRGLHDSYQDAATALRIGPRTGSGAVFPIEEMRLQQLLTSEGHYPRRRFREITLGRLPAQRDWHTLRATLMAWVEGGFNLIRASELLHIHRNTLLYRLDKITRLAGRPVRNPSDAISLYLACLTDQIDSVREE</sequence>
<dbReference type="InterPro" id="IPR025736">
    <property type="entry name" value="PucR_C-HTH_dom"/>
</dbReference>
<evidence type="ECO:0000313" key="6">
    <source>
        <dbReference type="Proteomes" id="UP000595046"/>
    </source>
</evidence>
<dbReference type="InterPro" id="IPR008599">
    <property type="entry name" value="Diacid_rec"/>
</dbReference>
<organism evidence="5 6">
    <name type="scientific">Streptomyces bathyalis</name>
    <dbReference type="NCBI Taxonomy" id="2710756"/>
    <lineage>
        <taxon>Bacteria</taxon>
        <taxon>Bacillati</taxon>
        <taxon>Actinomycetota</taxon>
        <taxon>Actinomycetes</taxon>
        <taxon>Kitasatosporales</taxon>
        <taxon>Streptomycetaceae</taxon>
        <taxon>Streptomyces</taxon>
    </lineage>
</organism>
<reference evidence="6" key="1">
    <citation type="submission" date="2020-02" db="EMBL/GenBank/DDBJ databases">
        <title>Streptomyces sp. ASO4wet.</title>
        <authorList>
            <person name="Risdian C."/>
            <person name="Landwehr W."/>
            <person name="Schupp P."/>
            <person name="Wink J."/>
        </authorList>
    </citation>
    <scope>NUCLEOTIDE SEQUENCE [LARGE SCALE GENOMIC DNA]</scope>
    <source>
        <strain evidence="6">ASO4wet</strain>
    </source>
</reference>
<proteinExistence type="inferred from homology"/>